<evidence type="ECO:0000313" key="1">
    <source>
        <dbReference type="EMBL" id="SUO91380.1"/>
    </source>
</evidence>
<proteinExistence type="predicted"/>
<accession>A0A380MJA9</accession>
<organism evidence="1 2">
    <name type="scientific">Suttonella indologenes</name>
    <dbReference type="NCBI Taxonomy" id="13276"/>
    <lineage>
        <taxon>Bacteria</taxon>
        <taxon>Pseudomonadati</taxon>
        <taxon>Pseudomonadota</taxon>
        <taxon>Gammaproteobacteria</taxon>
        <taxon>Cardiobacteriales</taxon>
        <taxon>Cardiobacteriaceae</taxon>
        <taxon>Suttonella</taxon>
    </lineage>
</organism>
<dbReference type="Proteomes" id="UP000254575">
    <property type="component" value="Unassembled WGS sequence"/>
</dbReference>
<reference evidence="1 2" key="1">
    <citation type="submission" date="2018-06" db="EMBL/GenBank/DDBJ databases">
        <authorList>
            <consortium name="Pathogen Informatics"/>
            <person name="Doyle S."/>
        </authorList>
    </citation>
    <scope>NUCLEOTIDE SEQUENCE [LARGE SCALE GENOMIC DNA]</scope>
    <source>
        <strain evidence="1 2">NCTC10717</strain>
    </source>
</reference>
<dbReference type="EMBL" id="UHIA01000003">
    <property type="protein sequence ID" value="SUO91380.1"/>
    <property type="molecule type" value="Genomic_DNA"/>
</dbReference>
<sequence length="180" mass="19654">MKSTLLISLMAGFAAGSAAVGLYHFHFQRQLLADFDRQVQARIEALAQEQNAARAAAVADALHKEYLLQAVRAVQGLRTPIDILLAEEARLPANLPDLGLPPQWQINASVAPVQMSRKGEFILQPLPATGIRGSVRITIADPDALGEKDGFFQGVRLECVSDIDFVAQYLPDCRYQSVMP</sequence>
<name>A0A380MJA9_9GAMM</name>
<dbReference type="RefSeq" id="WP_115217458.1">
    <property type="nucleotide sequence ID" value="NZ_UHIA01000003.1"/>
</dbReference>
<keyword evidence="2" id="KW-1185">Reference proteome</keyword>
<gene>
    <name evidence="1" type="ORF">NCTC10717_00132</name>
</gene>
<protein>
    <submittedName>
        <fullName evidence="1">Uncharacterized protein</fullName>
    </submittedName>
</protein>
<dbReference type="AlphaFoldDB" id="A0A380MJA9"/>
<evidence type="ECO:0000313" key="2">
    <source>
        <dbReference type="Proteomes" id="UP000254575"/>
    </source>
</evidence>